<organism evidence="1 2">
    <name type="scientific">Neobacillus niacini</name>
    <dbReference type="NCBI Taxonomy" id="86668"/>
    <lineage>
        <taxon>Bacteria</taxon>
        <taxon>Bacillati</taxon>
        <taxon>Bacillota</taxon>
        <taxon>Bacilli</taxon>
        <taxon>Bacillales</taxon>
        <taxon>Bacillaceae</taxon>
        <taxon>Neobacillus</taxon>
    </lineage>
</organism>
<accession>A0A852TKK9</accession>
<sequence>MVVPSMAARIGLNEALVLQQIHYWLEISKQEIEGRKCVYNSYPDWQRKHCHFGQ</sequence>
<dbReference type="Proteomes" id="UP000548423">
    <property type="component" value="Unassembled WGS sequence"/>
</dbReference>
<comment type="caution">
    <text evidence="1">The sequence shown here is derived from an EMBL/GenBank/DDBJ whole genome shotgun (WGS) entry which is preliminary data.</text>
</comment>
<evidence type="ECO:0000313" key="1">
    <source>
        <dbReference type="EMBL" id="NYE08711.1"/>
    </source>
</evidence>
<reference evidence="2" key="1">
    <citation type="submission" date="2020-07" db="EMBL/GenBank/DDBJ databases">
        <authorList>
            <person name="Partida-Martinez L."/>
            <person name="Huntemann M."/>
            <person name="Clum A."/>
            <person name="Wang J."/>
            <person name="Palaniappan K."/>
            <person name="Ritter S."/>
            <person name="Chen I.-M."/>
            <person name="Stamatis D."/>
            <person name="Reddy T."/>
            <person name="O'Malley R."/>
            <person name="Daum C."/>
            <person name="Shapiro N."/>
            <person name="Ivanova N."/>
            <person name="Kyrpides N."/>
            <person name="Woyke T."/>
        </authorList>
    </citation>
    <scope>NUCLEOTIDE SEQUENCE [LARGE SCALE GENOMIC DNA]</scope>
    <source>
        <strain evidence="2">AT2.8</strain>
    </source>
</reference>
<evidence type="ECO:0000313" key="2">
    <source>
        <dbReference type="Proteomes" id="UP000548423"/>
    </source>
</evidence>
<reference evidence="2" key="2">
    <citation type="submission" date="2020-08" db="EMBL/GenBank/DDBJ databases">
        <title>The Agave Microbiome: Exploring the role of microbial communities in plant adaptations to desert environments.</title>
        <authorList>
            <person name="Partida-Martinez L.P."/>
        </authorList>
    </citation>
    <scope>NUCLEOTIDE SEQUENCE [LARGE SCALE GENOMIC DNA]</scope>
    <source>
        <strain evidence="2">AT2.8</strain>
    </source>
</reference>
<proteinExistence type="predicted"/>
<gene>
    <name evidence="1" type="ORF">F4694_005560</name>
</gene>
<name>A0A852TKK9_9BACI</name>
<dbReference type="AlphaFoldDB" id="A0A852TKK9"/>
<protein>
    <submittedName>
        <fullName evidence="1">Uncharacterized protein</fullName>
    </submittedName>
</protein>
<dbReference type="EMBL" id="JACCBX010000015">
    <property type="protein sequence ID" value="NYE08711.1"/>
    <property type="molecule type" value="Genomic_DNA"/>
</dbReference>